<name>A0ABW8SN35_9CLOT</name>
<dbReference type="PANTHER" id="PTHR11496">
    <property type="entry name" value="ALCOHOL DEHYDROGENASE"/>
    <property type="match status" value="1"/>
</dbReference>
<dbReference type="Gene3D" id="1.20.1090.10">
    <property type="entry name" value="Dehydroquinate synthase-like - alpha domain"/>
    <property type="match status" value="1"/>
</dbReference>
<evidence type="ECO:0000259" key="4">
    <source>
        <dbReference type="Pfam" id="PF00465"/>
    </source>
</evidence>
<keyword evidence="2 6" id="KW-0560">Oxidoreductase</keyword>
<dbReference type="EMBL" id="JBJHZX010000031">
    <property type="protein sequence ID" value="MFL0197470.1"/>
    <property type="molecule type" value="Genomic_DNA"/>
</dbReference>
<protein>
    <submittedName>
        <fullName evidence="6">Iron-containing alcohol dehydrogenase</fullName>
        <ecNumber evidence="6">1.1.1.1</ecNumber>
    </submittedName>
</protein>
<keyword evidence="7" id="KW-1185">Reference proteome</keyword>
<dbReference type="PROSITE" id="PS00913">
    <property type="entry name" value="ADH_IRON_1"/>
    <property type="match status" value="1"/>
</dbReference>
<dbReference type="Pfam" id="PF25137">
    <property type="entry name" value="ADH_Fe_C"/>
    <property type="match status" value="1"/>
</dbReference>
<evidence type="ECO:0000313" key="6">
    <source>
        <dbReference type="EMBL" id="MFL0197470.1"/>
    </source>
</evidence>
<evidence type="ECO:0000259" key="5">
    <source>
        <dbReference type="Pfam" id="PF25137"/>
    </source>
</evidence>
<sequence>MQNTHDFRSPTINLIGVGALKDLPLELMPYKLSKALIVTDKNIINLGYVEIVEKILKDLFISYDIFDGILHPDCTISFVEDALTYFKKGLNILKRDYHFIISIGGGTNHDCAKGIAIAAANGGSIADYEGYNKMTKPSLPVITINTTSGSGAEVSNVAIIADESRKVKMTIVDPKMMPVISVNDLRFMPTMPPEITASSGIDVLTHSMEGFVSTEASSVTDALAINAVKLVFKYLKRAYENGNDLEARERMMFANVMGGMVLNNAGLGYVHCMSHQIGAFYRQVHGACNAILLPHVLEFNAVSIPEERILKISEAIGAKANNKQEAINKIKHSIQNLSEDIGLPTHLSSIGVNENDLELLSKNAEKDIDSVVNPRKGTFVDIMGIFKSAM</sequence>
<dbReference type="InterPro" id="IPR039697">
    <property type="entry name" value="Alcohol_dehydrogenase_Fe"/>
</dbReference>
<dbReference type="Proteomes" id="UP001623660">
    <property type="component" value="Unassembled WGS sequence"/>
</dbReference>
<evidence type="ECO:0000256" key="2">
    <source>
        <dbReference type="ARBA" id="ARBA00023002"/>
    </source>
</evidence>
<evidence type="ECO:0000256" key="3">
    <source>
        <dbReference type="ARBA" id="ARBA00023027"/>
    </source>
</evidence>
<organism evidence="6 7">
    <name type="scientific">Candidatus Clostridium eludens</name>
    <dbReference type="NCBI Taxonomy" id="3381663"/>
    <lineage>
        <taxon>Bacteria</taxon>
        <taxon>Bacillati</taxon>
        <taxon>Bacillota</taxon>
        <taxon>Clostridia</taxon>
        <taxon>Eubacteriales</taxon>
        <taxon>Clostridiaceae</taxon>
        <taxon>Clostridium</taxon>
    </lineage>
</organism>
<gene>
    <name evidence="6" type="ORF">ACJDU8_18155</name>
</gene>
<dbReference type="InterPro" id="IPR001670">
    <property type="entry name" value="ADH_Fe/GldA"/>
</dbReference>
<dbReference type="Pfam" id="PF00465">
    <property type="entry name" value="Fe-ADH"/>
    <property type="match status" value="1"/>
</dbReference>
<evidence type="ECO:0000256" key="1">
    <source>
        <dbReference type="ARBA" id="ARBA00007358"/>
    </source>
</evidence>
<dbReference type="EC" id="1.1.1.1" evidence="6"/>
<dbReference type="Gene3D" id="3.40.50.1970">
    <property type="match status" value="1"/>
</dbReference>
<proteinExistence type="inferred from homology"/>
<feature type="domain" description="Fe-containing alcohol dehydrogenase-like C-terminal" evidence="5">
    <location>
        <begin position="196"/>
        <end position="390"/>
    </location>
</feature>
<dbReference type="RefSeq" id="WP_406793574.1">
    <property type="nucleotide sequence ID" value="NZ_JBJHZX010000031.1"/>
</dbReference>
<accession>A0ABW8SN35</accession>
<dbReference type="GO" id="GO:0004022">
    <property type="term" value="F:alcohol dehydrogenase (NAD+) activity"/>
    <property type="evidence" value="ECO:0007669"/>
    <property type="project" value="UniProtKB-EC"/>
</dbReference>
<dbReference type="SUPFAM" id="SSF56796">
    <property type="entry name" value="Dehydroquinate synthase-like"/>
    <property type="match status" value="1"/>
</dbReference>
<dbReference type="PANTHER" id="PTHR11496:SF102">
    <property type="entry name" value="ALCOHOL DEHYDROGENASE 4"/>
    <property type="match status" value="1"/>
</dbReference>
<comment type="caution">
    <text evidence="6">The sequence shown here is derived from an EMBL/GenBank/DDBJ whole genome shotgun (WGS) entry which is preliminary data.</text>
</comment>
<feature type="domain" description="Alcohol dehydrogenase iron-type/glycerol dehydrogenase GldA" evidence="4">
    <location>
        <begin position="10"/>
        <end position="184"/>
    </location>
</feature>
<dbReference type="InterPro" id="IPR056798">
    <property type="entry name" value="ADH_Fe_C"/>
</dbReference>
<dbReference type="InterPro" id="IPR018211">
    <property type="entry name" value="ADH_Fe_CS"/>
</dbReference>
<evidence type="ECO:0000313" key="7">
    <source>
        <dbReference type="Proteomes" id="UP001623660"/>
    </source>
</evidence>
<reference evidence="6 7" key="1">
    <citation type="submission" date="2024-11" db="EMBL/GenBank/DDBJ databases">
        <authorList>
            <person name="Heng Y.C."/>
            <person name="Lim A.C.H."/>
            <person name="Lee J.K.Y."/>
            <person name="Kittelmann S."/>
        </authorList>
    </citation>
    <scope>NUCLEOTIDE SEQUENCE [LARGE SCALE GENOMIC DNA]</scope>
    <source>
        <strain evidence="6 7">WILCCON 0269</strain>
    </source>
</reference>
<keyword evidence="3" id="KW-0520">NAD</keyword>
<comment type="similarity">
    <text evidence="1">Belongs to the iron-containing alcohol dehydrogenase family.</text>
</comment>